<dbReference type="Gene3D" id="3.90.550.10">
    <property type="entry name" value="Spore Coat Polysaccharide Biosynthesis Protein SpsA, Chain A"/>
    <property type="match status" value="1"/>
</dbReference>
<comment type="pathway">
    <text evidence="2 7">Isoprenoid biosynthesis; isopentenyl diphosphate biosynthesis via DXP pathway; isopentenyl diphosphate from 1-deoxy-D-xylulose 5-phosphate: step 2/6.</text>
</comment>
<dbReference type="PATRIC" id="fig|1393736.3.peg.1832"/>
<evidence type="ECO:0000256" key="7">
    <source>
        <dbReference type="HAMAP-Rule" id="MF_00108"/>
    </source>
</evidence>
<protein>
    <recommendedName>
        <fullName evidence="7">2-C-methyl-D-erythritol 4-phosphate cytidylyltransferase</fullName>
        <ecNumber evidence="7">2.7.7.60</ecNumber>
    </recommendedName>
    <alternativeName>
        <fullName evidence="7">4-diphosphocytidyl-2C-methyl-D-erythritol synthase</fullName>
    </alternativeName>
    <alternativeName>
        <fullName evidence="7">MEP cytidylyltransferase</fullName>
        <shortName evidence="7">MCT</shortName>
    </alternativeName>
</protein>
<evidence type="ECO:0000256" key="6">
    <source>
        <dbReference type="ARBA" id="ARBA00023229"/>
    </source>
</evidence>
<keyword evidence="5 7" id="KW-0548">Nucleotidyltransferase</keyword>
<keyword evidence="4 7" id="KW-0808">Transferase</keyword>
<dbReference type="GO" id="GO:0050518">
    <property type="term" value="F:2-C-methyl-D-erythritol 4-phosphate cytidylyltransferase activity"/>
    <property type="evidence" value="ECO:0007669"/>
    <property type="project" value="UniProtKB-UniRule"/>
</dbReference>
<comment type="subunit">
    <text evidence="7">Homodimer.</text>
</comment>
<dbReference type="SUPFAM" id="SSF53448">
    <property type="entry name" value="Nucleotide-diphospho-sugar transferases"/>
    <property type="match status" value="1"/>
</dbReference>
<keyword evidence="9" id="KW-1185">Reference proteome</keyword>
<name>A0A022PL45_9GAMM</name>
<dbReference type="EMBL" id="JFGV01000021">
    <property type="protein sequence ID" value="EYU15678.1"/>
    <property type="molecule type" value="Genomic_DNA"/>
</dbReference>
<feature type="site" description="Positions MEP for the nucleophilic attack" evidence="7">
    <location>
        <position position="170"/>
    </location>
</feature>
<reference evidence="8 9" key="1">
    <citation type="submission" date="2014-03" db="EMBL/GenBank/DDBJ databases">
        <title>Draft Genome of Photorhabdus luminescens BA1, an Egyptian Isolate.</title>
        <authorList>
            <person name="Ghazal S."/>
            <person name="Hurst S.G.IV."/>
            <person name="Morris K."/>
            <person name="Thomas K."/>
            <person name="Tisa L.S."/>
        </authorList>
    </citation>
    <scope>NUCLEOTIDE SEQUENCE [LARGE SCALE GENOMIC DNA]</scope>
    <source>
        <strain evidence="8 9">BA1</strain>
    </source>
</reference>
<comment type="catalytic activity">
    <reaction evidence="1 7">
        <text>2-C-methyl-D-erythritol 4-phosphate + CTP + H(+) = 4-CDP-2-C-methyl-D-erythritol + diphosphate</text>
        <dbReference type="Rhea" id="RHEA:13429"/>
        <dbReference type="ChEBI" id="CHEBI:15378"/>
        <dbReference type="ChEBI" id="CHEBI:33019"/>
        <dbReference type="ChEBI" id="CHEBI:37563"/>
        <dbReference type="ChEBI" id="CHEBI:57823"/>
        <dbReference type="ChEBI" id="CHEBI:58262"/>
        <dbReference type="EC" id="2.7.7.60"/>
    </reaction>
</comment>
<dbReference type="InterPro" id="IPR018294">
    <property type="entry name" value="ISPD_synthase_CS"/>
</dbReference>
<dbReference type="PANTHER" id="PTHR32125:SF4">
    <property type="entry name" value="2-C-METHYL-D-ERYTHRITOL 4-PHOSPHATE CYTIDYLYLTRANSFERASE, CHLOROPLASTIC"/>
    <property type="match status" value="1"/>
</dbReference>
<dbReference type="InterPro" id="IPR050088">
    <property type="entry name" value="IspD/TarI_cytidylyltransf_bact"/>
</dbReference>
<dbReference type="FunFam" id="3.90.550.10:FF:000003">
    <property type="entry name" value="2-C-methyl-D-erythritol 4-phosphate cytidylyltransferase"/>
    <property type="match status" value="1"/>
</dbReference>
<dbReference type="PANTHER" id="PTHR32125">
    <property type="entry name" value="2-C-METHYL-D-ERYTHRITOL 4-PHOSPHATE CYTIDYLYLTRANSFERASE, CHLOROPLASTIC"/>
    <property type="match status" value="1"/>
</dbReference>
<dbReference type="UniPathway" id="UPA00056">
    <property type="reaction ID" value="UER00093"/>
</dbReference>
<keyword evidence="6 7" id="KW-0414">Isoprene biosynthesis</keyword>
<evidence type="ECO:0000256" key="2">
    <source>
        <dbReference type="ARBA" id="ARBA00004787"/>
    </source>
</evidence>
<dbReference type="Pfam" id="PF01128">
    <property type="entry name" value="IspD"/>
    <property type="match status" value="1"/>
</dbReference>
<sequence length="243" mass="26738">MNNLLLHSCADIIALVPAAGIGSRMNSDCPKQYLSIAGKTIIEHTLAVLLDHPRIQHIVIVLNPTDTQFQSLEVASDSRITTVVGGEQRADSVLAGLNHLAHLTGNDNGWVLVHDAARPCLHHDDLDRLLQLAETDEQGNMACGGILASPVRDTMKRGRTGQVIDHTVERQDLWHALTPQFFPLMLLRDCLSKALSQHANITDEASALEYCGYQPVLVNGRSDNIKVTRPEDLTLAEFYLSRK</sequence>
<comment type="caution">
    <text evidence="8">The sequence shown here is derived from an EMBL/GenBank/DDBJ whole genome shotgun (WGS) entry which is preliminary data.</text>
</comment>
<dbReference type="InterPro" id="IPR034683">
    <property type="entry name" value="IspD/TarI"/>
</dbReference>
<dbReference type="CDD" id="cd02516">
    <property type="entry name" value="CDP-ME_synthetase"/>
    <property type="match status" value="1"/>
</dbReference>
<dbReference type="AlphaFoldDB" id="A0A022PL45"/>
<dbReference type="InterPro" id="IPR029044">
    <property type="entry name" value="Nucleotide-diphossugar_trans"/>
</dbReference>
<dbReference type="PROSITE" id="PS01295">
    <property type="entry name" value="ISPD"/>
    <property type="match status" value="1"/>
</dbReference>
<accession>A0A022PL45</accession>
<organism evidence="8 9">
    <name type="scientific">Photorhabdus aegyptia</name>
    <dbReference type="NCBI Taxonomy" id="2805098"/>
    <lineage>
        <taxon>Bacteria</taxon>
        <taxon>Pseudomonadati</taxon>
        <taxon>Pseudomonadota</taxon>
        <taxon>Gammaproteobacteria</taxon>
        <taxon>Enterobacterales</taxon>
        <taxon>Morganellaceae</taxon>
        <taxon>Photorhabdus</taxon>
    </lineage>
</organism>
<dbReference type="RefSeq" id="WP_036778040.1">
    <property type="nucleotide sequence ID" value="NZ_CAWLTM010000094.1"/>
</dbReference>
<evidence type="ECO:0000313" key="9">
    <source>
        <dbReference type="Proteomes" id="UP000023464"/>
    </source>
</evidence>
<feature type="site" description="Transition state stabilizer" evidence="7">
    <location>
        <position position="31"/>
    </location>
</feature>
<evidence type="ECO:0000256" key="5">
    <source>
        <dbReference type="ARBA" id="ARBA00022695"/>
    </source>
</evidence>
<comment type="function">
    <text evidence="7">Catalyzes the formation of 4-diphosphocytidyl-2-C-methyl-D-erythritol from CTP and 2-C-methyl-D-erythritol 4-phosphate (MEP).</text>
</comment>
<comment type="similarity">
    <text evidence="3 7">Belongs to the IspD/TarI cytidylyltransferase family. IspD subfamily.</text>
</comment>
<dbReference type="EC" id="2.7.7.60" evidence="7"/>
<dbReference type="HAMAP" id="MF_00108">
    <property type="entry name" value="IspD"/>
    <property type="match status" value="1"/>
</dbReference>
<dbReference type="GO" id="GO:0019288">
    <property type="term" value="P:isopentenyl diphosphate biosynthetic process, methylerythritol 4-phosphate pathway"/>
    <property type="evidence" value="ECO:0007669"/>
    <property type="project" value="UniProtKB-UniRule"/>
</dbReference>
<gene>
    <name evidence="7" type="primary">ispD</name>
    <name evidence="8" type="ORF">BA1DRAFT_01810</name>
</gene>
<evidence type="ECO:0000256" key="3">
    <source>
        <dbReference type="ARBA" id="ARBA00009789"/>
    </source>
</evidence>
<feature type="site" description="Transition state stabilizer" evidence="7">
    <location>
        <position position="24"/>
    </location>
</feature>
<feature type="site" description="Positions MEP for the nucleophilic attack" evidence="7">
    <location>
        <position position="226"/>
    </location>
</feature>
<dbReference type="InterPro" id="IPR001228">
    <property type="entry name" value="IspD"/>
</dbReference>
<evidence type="ECO:0000256" key="4">
    <source>
        <dbReference type="ARBA" id="ARBA00022679"/>
    </source>
</evidence>
<proteinExistence type="inferred from homology"/>
<evidence type="ECO:0000256" key="1">
    <source>
        <dbReference type="ARBA" id="ARBA00001282"/>
    </source>
</evidence>
<dbReference type="NCBIfam" id="TIGR00453">
    <property type="entry name" value="ispD"/>
    <property type="match status" value="1"/>
</dbReference>
<evidence type="ECO:0000313" key="8">
    <source>
        <dbReference type="EMBL" id="EYU15678.1"/>
    </source>
</evidence>
<dbReference type="Proteomes" id="UP000023464">
    <property type="component" value="Unassembled WGS sequence"/>
</dbReference>